<feature type="domain" description="ABC transporter" evidence="4">
    <location>
        <begin position="5"/>
        <end position="253"/>
    </location>
</feature>
<keyword evidence="1" id="KW-0813">Transport</keyword>
<dbReference type="InterPro" id="IPR032823">
    <property type="entry name" value="BCA_ABC_TP_C"/>
</dbReference>
<dbReference type="InterPro" id="IPR017871">
    <property type="entry name" value="ABC_transporter-like_CS"/>
</dbReference>
<dbReference type="SUPFAM" id="SSF52540">
    <property type="entry name" value="P-loop containing nucleoside triphosphate hydrolases"/>
    <property type="match status" value="1"/>
</dbReference>
<evidence type="ECO:0000313" key="5">
    <source>
        <dbReference type="EMBL" id="QEC47430.1"/>
    </source>
</evidence>
<dbReference type="SMART" id="SM00382">
    <property type="entry name" value="AAA"/>
    <property type="match status" value="1"/>
</dbReference>
<protein>
    <submittedName>
        <fullName evidence="5">ABC transporter ATP-binding protein</fullName>
    </submittedName>
</protein>
<dbReference type="InterPro" id="IPR027417">
    <property type="entry name" value="P-loop_NTPase"/>
</dbReference>
<dbReference type="PROSITE" id="PS50893">
    <property type="entry name" value="ABC_TRANSPORTER_2"/>
    <property type="match status" value="1"/>
</dbReference>
<evidence type="ECO:0000313" key="6">
    <source>
        <dbReference type="Proteomes" id="UP000321805"/>
    </source>
</evidence>
<dbReference type="CDD" id="cd03219">
    <property type="entry name" value="ABC_Mj1267_LivG_branched"/>
    <property type="match status" value="1"/>
</dbReference>
<keyword evidence="6" id="KW-1185">Reference proteome</keyword>
<dbReference type="AlphaFoldDB" id="A0A5B8U376"/>
<keyword evidence="3 5" id="KW-0067">ATP-binding</keyword>
<evidence type="ECO:0000256" key="2">
    <source>
        <dbReference type="ARBA" id="ARBA00022741"/>
    </source>
</evidence>
<dbReference type="OrthoDB" id="9805514at2"/>
<dbReference type="Proteomes" id="UP000321805">
    <property type="component" value="Chromosome"/>
</dbReference>
<gene>
    <name evidence="5" type="ORF">FSW04_07435</name>
</gene>
<dbReference type="GO" id="GO:0005886">
    <property type="term" value="C:plasma membrane"/>
    <property type="evidence" value="ECO:0007669"/>
    <property type="project" value="TreeGrafter"/>
</dbReference>
<evidence type="ECO:0000256" key="1">
    <source>
        <dbReference type="ARBA" id="ARBA00022448"/>
    </source>
</evidence>
<dbReference type="InterPro" id="IPR003593">
    <property type="entry name" value="AAA+_ATPase"/>
</dbReference>
<dbReference type="PANTHER" id="PTHR45772">
    <property type="entry name" value="CONSERVED COMPONENT OF ABC TRANSPORTER FOR NATURAL AMINO ACIDS-RELATED"/>
    <property type="match status" value="1"/>
</dbReference>
<keyword evidence="2" id="KW-0547">Nucleotide-binding</keyword>
<dbReference type="KEGG" id="bsol:FSW04_07435"/>
<evidence type="ECO:0000256" key="3">
    <source>
        <dbReference type="ARBA" id="ARBA00022840"/>
    </source>
</evidence>
<dbReference type="PANTHER" id="PTHR45772:SF9">
    <property type="entry name" value="CONSERVED COMPONENT OF ABC TRANSPORTER FOR NATURAL AMINO ACIDS"/>
    <property type="match status" value="1"/>
</dbReference>
<accession>A0A5B8U376</accession>
<dbReference type="FunFam" id="3.40.50.300:FF:000421">
    <property type="entry name" value="Branched-chain amino acid ABC transporter ATP-binding protein"/>
    <property type="match status" value="1"/>
</dbReference>
<sequence>MTTLLETHGLTKRFDGLLAVDDLDLRVDEGEIFGLIGPNGSGKTTTLHLLTGFLRPTGGTVRYEGREVERLRPSVRASQGLVRTFQLTNVFFTFTALDNVRHTQHLHASDSVLSSIFQTPGYRAERRRLRARAHELLELVGLAPERRDVLAGNLSAGEQRRLEVAMALAADPRLLLLDEPASGLNIEETQELEGVVTELRDRGITVILVEHNMRMVLGLCTRIAVLNFGSKIADGTPAEISADESVVTAYLGARRDAQG</sequence>
<reference evidence="5 6" key="1">
    <citation type="journal article" date="2018" name="J. Microbiol.">
        <title>Baekduia soli gen. nov., sp. nov., a novel bacterium isolated from the soil of Baekdu Mountain and proposal of a novel family name, Baekduiaceae fam. nov.</title>
        <authorList>
            <person name="An D.S."/>
            <person name="Siddiqi M.Z."/>
            <person name="Kim K.H."/>
            <person name="Yu H.S."/>
            <person name="Im W.T."/>
        </authorList>
    </citation>
    <scope>NUCLEOTIDE SEQUENCE [LARGE SCALE GENOMIC DNA]</scope>
    <source>
        <strain evidence="5 6">BR7-21</strain>
    </source>
</reference>
<dbReference type="RefSeq" id="WP_146917872.1">
    <property type="nucleotide sequence ID" value="NZ_CP042430.1"/>
</dbReference>
<dbReference type="GO" id="GO:0005524">
    <property type="term" value="F:ATP binding"/>
    <property type="evidence" value="ECO:0007669"/>
    <property type="project" value="UniProtKB-KW"/>
</dbReference>
<evidence type="ECO:0000259" key="4">
    <source>
        <dbReference type="PROSITE" id="PS50893"/>
    </source>
</evidence>
<dbReference type="InterPro" id="IPR003439">
    <property type="entry name" value="ABC_transporter-like_ATP-bd"/>
</dbReference>
<dbReference type="EMBL" id="CP042430">
    <property type="protein sequence ID" value="QEC47430.1"/>
    <property type="molecule type" value="Genomic_DNA"/>
</dbReference>
<dbReference type="PROSITE" id="PS00211">
    <property type="entry name" value="ABC_TRANSPORTER_1"/>
    <property type="match status" value="1"/>
</dbReference>
<organism evidence="5 6">
    <name type="scientific">Baekduia soli</name>
    <dbReference type="NCBI Taxonomy" id="496014"/>
    <lineage>
        <taxon>Bacteria</taxon>
        <taxon>Bacillati</taxon>
        <taxon>Actinomycetota</taxon>
        <taxon>Thermoleophilia</taxon>
        <taxon>Solirubrobacterales</taxon>
        <taxon>Baekduiaceae</taxon>
        <taxon>Baekduia</taxon>
    </lineage>
</organism>
<dbReference type="Gene3D" id="3.40.50.300">
    <property type="entry name" value="P-loop containing nucleotide triphosphate hydrolases"/>
    <property type="match status" value="1"/>
</dbReference>
<proteinExistence type="predicted"/>
<dbReference type="Pfam" id="PF00005">
    <property type="entry name" value="ABC_tran"/>
    <property type="match status" value="1"/>
</dbReference>
<dbReference type="Pfam" id="PF12399">
    <property type="entry name" value="BCA_ABC_TP_C"/>
    <property type="match status" value="1"/>
</dbReference>
<dbReference type="InterPro" id="IPR051120">
    <property type="entry name" value="ABC_AA/LPS_Transport"/>
</dbReference>
<dbReference type="GO" id="GO:0016887">
    <property type="term" value="F:ATP hydrolysis activity"/>
    <property type="evidence" value="ECO:0007669"/>
    <property type="project" value="InterPro"/>
</dbReference>
<name>A0A5B8U376_9ACTN</name>